<sequence>MYRIAFNRNAAKTFEKLERSLQKRILGKIEALAMEPKPLDSRKIMGMDNAYRIKVGNYRIVYDIFDETLLIEVLRIGHRREVYRNLK</sequence>
<proteinExistence type="predicted"/>
<dbReference type="NCBIfam" id="TIGR02385">
    <property type="entry name" value="RelE_StbE"/>
    <property type="match status" value="1"/>
</dbReference>
<dbReference type="InterPro" id="IPR007712">
    <property type="entry name" value="RelE/ParE_toxin"/>
</dbReference>
<dbReference type="PANTHER" id="PTHR38813">
    <property type="match status" value="1"/>
</dbReference>
<dbReference type="Pfam" id="PF05016">
    <property type="entry name" value="ParE_toxin"/>
    <property type="match status" value="1"/>
</dbReference>
<name>A0A1H6FFQ5_9GAMM</name>
<dbReference type="RefSeq" id="WP_286019525.1">
    <property type="nucleotide sequence ID" value="NZ_FMSV02000544.1"/>
</dbReference>
<keyword evidence="3" id="KW-1185">Reference proteome</keyword>
<reference evidence="2 3" key="1">
    <citation type="submission" date="2016-10" db="EMBL/GenBank/DDBJ databases">
        <authorList>
            <person name="de Groot N.N."/>
        </authorList>
    </citation>
    <scope>NUCLEOTIDE SEQUENCE [LARGE SCALE GENOMIC DNA]</scope>
    <source>
        <strain evidence="2">MBHS1</strain>
    </source>
</reference>
<evidence type="ECO:0000256" key="1">
    <source>
        <dbReference type="ARBA" id="ARBA00022649"/>
    </source>
</evidence>
<dbReference type="Proteomes" id="UP000236724">
    <property type="component" value="Unassembled WGS sequence"/>
</dbReference>
<accession>A0A1H6FFQ5</accession>
<protein>
    <submittedName>
        <fullName evidence="2">mRNA interferase RelE</fullName>
        <ecNumber evidence="2">3.1.-.-</ecNumber>
    </submittedName>
</protein>
<dbReference type="SUPFAM" id="SSF143011">
    <property type="entry name" value="RelE-like"/>
    <property type="match status" value="1"/>
</dbReference>
<evidence type="ECO:0000313" key="2">
    <source>
        <dbReference type="EMBL" id="SEH08179.1"/>
    </source>
</evidence>
<dbReference type="EMBL" id="FMSV02000544">
    <property type="protein sequence ID" value="SEH08179.1"/>
    <property type="molecule type" value="Genomic_DNA"/>
</dbReference>
<dbReference type="AlphaFoldDB" id="A0A1H6FFQ5"/>
<keyword evidence="2" id="KW-0378">Hydrolase</keyword>
<organism evidence="2 3">
    <name type="scientific">Candidatus Venteria ishoeyi</name>
    <dbReference type="NCBI Taxonomy" id="1899563"/>
    <lineage>
        <taxon>Bacteria</taxon>
        <taxon>Pseudomonadati</taxon>
        <taxon>Pseudomonadota</taxon>
        <taxon>Gammaproteobacteria</taxon>
        <taxon>Thiotrichales</taxon>
        <taxon>Thiotrichaceae</taxon>
        <taxon>Venteria</taxon>
    </lineage>
</organism>
<keyword evidence="1" id="KW-1277">Toxin-antitoxin system</keyword>
<dbReference type="InterPro" id="IPR052747">
    <property type="entry name" value="TA_system_RelE_toxin"/>
</dbReference>
<dbReference type="InterPro" id="IPR035093">
    <property type="entry name" value="RelE/ParE_toxin_dom_sf"/>
</dbReference>
<dbReference type="EC" id="3.1.-.-" evidence="2"/>
<dbReference type="GO" id="GO:0016787">
    <property type="term" value="F:hydrolase activity"/>
    <property type="evidence" value="ECO:0007669"/>
    <property type="project" value="UniProtKB-KW"/>
</dbReference>
<gene>
    <name evidence="2" type="primary">relE</name>
    <name evidence="2" type="ORF">MBHS_04069</name>
</gene>
<dbReference type="Gene3D" id="3.30.2310.20">
    <property type="entry name" value="RelE-like"/>
    <property type="match status" value="1"/>
</dbReference>
<dbReference type="PANTHER" id="PTHR38813:SF1">
    <property type="entry name" value="TOXIN RELE1-RELATED"/>
    <property type="match status" value="1"/>
</dbReference>
<evidence type="ECO:0000313" key="3">
    <source>
        <dbReference type="Proteomes" id="UP000236724"/>
    </source>
</evidence>